<feature type="compositionally biased region" description="Acidic residues" evidence="1">
    <location>
        <begin position="666"/>
        <end position="677"/>
    </location>
</feature>
<dbReference type="OMA" id="KHTCEAA"/>
<feature type="chain" id="PRO_5012665941" description="Surface-related antigen SRA" evidence="2">
    <location>
        <begin position="25"/>
        <end position="933"/>
    </location>
</feature>
<evidence type="ECO:0000256" key="1">
    <source>
        <dbReference type="SAM" id="MobiDB-lite"/>
    </source>
</evidence>
<dbReference type="AlphaFoldDB" id="A0A1Y1JKF7"/>
<feature type="compositionally biased region" description="Basic and acidic residues" evidence="1">
    <location>
        <begin position="411"/>
        <end position="436"/>
    </location>
</feature>
<evidence type="ECO:0000256" key="2">
    <source>
        <dbReference type="SAM" id="SignalP"/>
    </source>
</evidence>
<feature type="signal peptide" evidence="2">
    <location>
        <begin position="1"/>
        <end position="24"/>
    </location>
</feature>
<feature type="region of interest" description="Disordered" evidence="1">
    <location>
        <begin position="143"/>
        <end position="262"/>
    </location>
</feature>
<sequence>MFWGLKKKVFVLLCFYPYVNLVNSDKTVNIASTLTSGLASSFPTALTSVATDSSNALLNTSVKPKGSNMHTCQSAGCSSYKNIINHNEGDCLNGFICKECKQTHAKNPNICFYSSLEEYENLYEGLLEEFTQTPYDNFKIPLEQSRSDKGSKNDESNDNVINSSLDDEKENNKSKKNHSPTEEDAEEDARNERKYKRKGNSSTEEADDEEEEDDDNDDSDEEDKRDGNNMGKSSAKRGKKEKNEGNNFDEENEAESFLEKPPAHVHKKIPLYELLNEENKNLYREGKRRKRHVGAIVNSSCGSLEPHSQFEFGIEKTNESLKHYNHSNYEKTDNGQDYYYSFIGQDQEKEKTLYKRFKISLNKYEEYLKNKLNKCDVSENGMSTIYIKLLLQIVKDKNDIYLDVSRRSTEKYKGVSESDKENPKGGNESRFKGSREESEEEDEENREDDDNEESGNKYSYVELQNVRVHGISPPLKSDEANQLFRHDEANQLFRHDEANQLLRRDEANQLLRRDEANQLLRRDEANELLRRDEANELLRRDEANELLRRDEANELLREGELYSFYQIKDDLDGDSMGNYYKSKNGFFNTIFNKVFRRKSDSDEESDDEPQERKRKRWKFPWKKRRKNKGKKNDNYDDSDSDSDDDSDDNRSGMGGLSGRNGRNNDDESSDDNDDSDGGEYNGSYGNRGGKKKKKKKKGRGDKKGDKDNDGEGHDMKSKIGNFFTRMKKKIIPDKQKLHIEAFFNSIIVKSCKNSLKWKGNMFKKQSLVEMTLKVPVKMKYIKGEPLNFFRSGYEVILTCRNCDEILFNSCVQVYCTKKGSHVKQILKEHNENKKKGTALQHAATTLAAGTIAAGAMGTTGAAMGSFTEGTTLGSPYNMYSGNSSDFAPLPMYDYNNPYFPGNINSTFDYFSGDKHTYIKKFIIFATLLLTLMI</sequence>
<dbReference type="GeneID" id="39749659"/>
<dbReference type="RefSeq" id="XP_028545510.1">
    <property type="nucleotide sequence ID" value="XM_028689709.1"/>
</dbReference>
<accession>A0A1Y1JKF7</accession>
<keyword evidence="4" id="KW-1185">Reference proteome</keyword>
<name>A0A1Y1JKF7_PLAGO</name>
<feature type="region of interest" description="Disordered" evidence="1">
    <location>
        <begin position="626"/>
        <end position="717"/>
    </location>
</feature>
<feature type="compositionally biased region" description="Basic residues" evidence="1">
    <location>
        <begin position="688"/>
        <end position="700"/>
    </location>
</feature>
<dbReference type="Proteomes" id="UP000195521">
    <property type="component" value="Unassembled WGS sequence"/>
</dbReference>
<organism evidence="3 4">
    <name type="scientific">Plasmodium gonderi</name>
    <dbReference type="NCBI Taxonomy" id="77519"/>
    <lineage>
        <taxon>Eukaryota</taxon>
        <taxon>Sar</taxon>
        <taxon>Alveolata</taxon>
        <taxon>Apicomplexa</taxon>
        <taxon>Aconoidasida</taxon>
        <taxon>Haemosporida</taxon>
        <taxon>Plasmodiidae</taxon>
        <taxon>Plasmodium</taxon>
        <taxon>Plasmodium (Plasmodium)</taxon>
    </lineage>
</organism>
<keyword evidence="2" id="KW-0732">Signal</keyword>
<feature type="region of interest" description="Disordered" evidence="1">
    <location>
        <begin position="411"/>
        <end position="457"/>
    </location>
</feature>
<proteinExistence type="predicted"/>
<protein>
    <recommendedName>
        <fullName evidence="5">Surface-related antigen SRA</fullName>
    </recommendedName>
</protein>
<gene>
    <name evidence="3" type="ORF">PGO_131930</name>
</gene>
<feature type="compositionally biased region" description="Acidic residues" evidence="1">
    <location>
        <begin position="437"/>
        <end position="453"/>
    </location>
</feature>
<feature type="compositionally biased region" description="Acidic residues" evidence="1">
    <location>
        <begin position="635"/>
        <end position="647"/>
    </location>
</feature>
<evidence type="ECO:0000313" key="4">
    <source>
        <dbReference type="Proteomes" id="UP000195521"/>
    </source>
</evidence>
<feature type="compositionally biased region" description="Basic and acidic residues" evidence="1">
    <location>
        <begin position="701"/>
        <end position="717"/>
    </location>
</feature>
<evidence type="ECO:0000313" key="3">
    <source>
        <dbReference type="EMBL" id="GAW82921.1"/>
    </source>
</evidence>
<dbReference type="OrthoDB" id="372890at2759"/>
<dbReference type="EMBL" id="BDQF01000014">
    <property type="protein sequence ID" value="GAW82921.1"/>
    <property type="molecule type" value="Genomic_DNA"/>
</dbReference>
<reference evidence="4" key="1">
    <citation type="submission" date="2017-04" db="EMBL/GenBank/DDBJ databases">
        <title>Plasmodium gonderi genome.</title>
        <authorList>
            <person name="Arisue N."/>
            <person name="Honma H."/>
            <person name="Kawai S."/>
            <person name="Tougan T."/>
            <person name="Tanabe K."/>
            <person name="Horii T."/>
        </authorList>
    </citation>
    <scope>NUCLEOTIDE SEQUENCE [LARGE SCALE GENOMIC DNA]</scope>
    <source>
        <strain evidence="4">ATCC 30045</strain>
    </source>
</reference>
<feature type="compositionally biased region" description="Basic and acidic residues" evidence="1">
    <location>
        <begin position="145"/>
        <end position="155"/>
    </location>
</feature>
<comment type="caution">
    <text evidence="3">The sequence shown here is derived from an EMBL/GenBank/DDBJ whole genome shotgun (WGS) entry which is preliminary data.</text>
</comment>
<feature type="compositionally biased region" description="Acidic residues" evidence="1">
    <location>
        <begin position="204"/>
        <end position="221"/>
    </location>
</feature>
<feature type="compositionally biased region" description="Acidic residues" evidence="1">
    <location>
        <begin position="247"/>
        <end position="256"/>
    </location>
</feature>
<evidence type="ECO:0008006" key="5">
    <source>
        <dbReference type="Google" id="ProtNLM"/>
    </source>
</evidence>